<dbReference type="GO" id="GO:0005829">
    <property type="term" value="C:cytosol"/>
    <property type="evidence" value="ECO:0007669"/>
    <property type="project" value="TreeGrafter"/>
</dbReference>
<protein>
    <submittedName>
        <fullName evidence="4">MarR family transcriptional regulator</fullName>
    </submittedName>
</protein>
<reference evidence="4 5" key="1">
    <citation type="submission" date="2017-04" db="EMBL/GenBank/DDBJ databases">
        <title>Complete Genome Sequence of Streptomyces gilvosporeus F607, a Capable Producer of Natamycin.</title>
        <authorList>
            <person name="Zong G."/>
            <person name="Zhong C."/>
            <person name="Fu J."/>
            <person name="Qin R."/>
            <person name="Cao G."/>
        </authorList>
    </citation>
    <scope>NUCLEOTIDE SEQUENCE [LARGE SCALE GENOMIC DNA]</scope>
    <source>
        <strain evidence="4 5">F607</strain>
    </source>
</reference>
<dbReference type="InterPro" id="IPR025246">
    <property type="entry name" value="IS30-like_HTH"/>
</dbReference>
<dbReference type="EMBL" id="CP020569">
    <property type="protein sequence ID" value="ARF56221.1"/>
    <property type="molecule type" value="Genomic_DNA"/>
</dbReference>
<sequence length="247" mass="26825">MQWRWARMQCCVAMDGGEGNTGGMPGGRLTQQDRQRIAAGLAGGLSYAEIARRLDRPTSTISREVGRNGGPSSYRPQQAHQATSQRARRGTPAPPRAAGPPGGAVAGEIIELAVRSGMPRMTARVHVDLLLSEDGRRTAAELTRRLKVSPASVSVAVNFLVQQGYVRRERDPQRRRDIYVVDDAAWYHSVVISARQTLEAAQAAIAGAETVGLDRPAGQRMARAGAFLERVTLDMMESADRWRALLA</sequence>
<evidence type="ECO:0000259" key="2">
    <source>
        <dbReference type="Pfam" id="PF12802"/>
    </source>
</evidence>
<feature type="region of interest" description="Disordered" evidence="1">
    <location>
        <begin position="58"/>
        <end position="104"/>
    </location>
</feature>
<dbReference type="InterPro" id="IPR036390">
    <property type="entry name" value="WH_DNA-bd_sf"/>
</dbReference>
<name>A0A1V0TTJ7_9ACTN</name>
<dbReference type="Pfam" id="PF12802">
    <property type="entry name" value="MarR_2"/>
    <property type="match status" value="1"/>
</dbReference>
<dbReference type="GO" id="GO:0003700">
    <property type="term" value="F:DNA-binding transcription factor activity"/>
    <property type="evidence" value="ECO:0007669"/>
    <property type="project" value="InterPro"/>
</dbReference>
<dbReference type="Gene3D" id="1.10.10.10">
    <property type="entry name" value="Winged helix-like DNA-binding domain superfamily/Winged helix DNA-binding domain"/>
    <property type="match status" value="1"/>
</dbReference>
<dbReference type="KEGG" id="sgv:B1H19_20365"/>
<dbReference type="PANTHER" id="PTHR10948:SF23">
    <property type="entry name" value="TRANSPOSASE INSI FOR INSERTION SEQUENCE ELEMENT IS30A-RELATED"/>
    <property type="match status" value="1"/>
</dbReference>
<proteinExistence type="predicted"/>
<gene>
    <name evidence="4" type="ORF">B1H19_20365</name>
</gene>
<evidence type="ECO:0000259" key="3">
    <source>
        <dbReference type="Pfam" id="PF13936"/>
    </source>
</evidence>
<dbReference type="SUPFAM" id="SSF46785">
    <property type="entry name" value="Winged helix' DNA-binding domain"/>
    <property type="match status" value="1"/>
</dbReference>
<keyword evidence="5" id="KW-1185">Reference proteome</keyword>
<dbReference type="GO" id="GO:0032196">
    <property type="term" value="P:transposition"/>
    <property type="evidence" value="ECO:0007669"/>
    <property type="project" value="TreeGrafter"/>
</dbReference>
<evidence type="ECO:0000313" key="4">
    <source>
        <dbReference type="EMBL" id="ARF56221.1"/>
    </source>
</evidence>
<evidence type="ECO:0000256" key="1">
    <source>
        <dbReference type="SAM" id="MobiDB-lite"/>
    </source>
</evidence>
<dbReference type="Proteomes" id="UP000192726">
    <property type="component" value="Chromosome"/>
</dbReference>
<dbReference type="InterPro" id="IPR036388">
    <property type="entry name" value="WH-like_DNA-bd_sf"/>
</dbReference>
<dbReference type="PANTHER" id="PTHR10948">
    <property type="entry name" value="TRANSPOSASE"/>
    <property type="match status" value="1"/>
</dbReference>
<dbReference type="Pfam" id="PF13936">
    <property type="entry name" value="HTH_38"/>
    <property type="match status" value="1"/>
</dbReference>
<feature type="domain" description="Transposase IS30-like HTH" evidence="3">
    <location>
        <begin position="28"/>
        <end position="68"/>
    </location>
</feature>
<dbReference type="InterPro" id="IPR000835">
    <property type="entry name" value="HTH_MarR-typ"/>
</dbReference>
<evidence type="ECO:0000313" key="5">
    <source>
        <dbReference type="Proteomes" id="UP000192726"/>
    </source>
</evidence>
<accession>A0A1V0TTJ7</accession>
<dbReference type="InterPro" id="IPR051917">
    <property type="entry name" value="Transposase-Integrase"/>
</dbReference>
<dbReference type="STRING" id="553510.B1H19_20365"/>
<feature type="compositionally biased region" description="Polar residues" evidence="1">
    <location>
        <begin position="70"/>
        <end position="85"/>
    </location>
</feature>
<dbReference type="AlphaFoldDB" id="A0A1V0TTJ7"/>
<organism evidence="4 5">
    <name type="scientific">Streptomyces gilvosporeus</name>
    <dbReference type="NCBI Taxonomy" id="553510"/>
    <lineage>
        <taxon>Bacteria</taxon>
        <taxon>Bacillati</taxon>
        <taxon>Actinomycetota</taxon>
        <taxon>Actinomycetes</taxon>
        <taxon>Kitasatosporales</taxon>
        <taxon>Streptomycetaceae</taxon>
        <taxon>Streptomyces</taxon>
    </lineage>
</organism>
<feature type="domain" description="HTH marR-type" evidence="2">
    <location>
        <begin position="131"/>
        <end position="176"/>
    </location>
</feature>
<dbReference type="GO" id="GO:0004803">
    <property type="term" value="F:transposase activity"/>
    <property type="evidence" value="ECO:0007669"/>
    <property type="project" value="TreeGrafter"/>
</dbReference>